<dbReference type="CDD" id="cd20405">
    <property type="entry name" value="Tudor_Agenet_AtDUF_rpt1_3"/>
    <property type="match status" value="1"/>
</dbReference>
<keyword evidence="2" id="KW-0341">Growth regulation</keyword>
<keyword evidence="7" id="KW-1185">Reference proteome</keyword>
<feature type="compositionally biased region" description="Low complexity" evidence="4">
    <location>
        <begin position="400"/>
        <end position="411"/>
    </location>
</feature>
<dbReference type="InterPro" id="IPR014002">
    <property type="entry name" value="Agenet_dom_plant"/>
</dbReference>
<protein>
    <recommendedName>
        <fullName evidence="5">Agenet domain-containing protein</fullName>
    </recommendedName>
</protein>
<dbReference type="Proteomes" id="UP001140206">
    <property type="component" value="Chromosome 1"/>
</dbReference>
<proteinExistence type="predicted"/>
<dbReference type="PANTHER" id="PTHR31917">
    <property type="entry name" value="AGENET DOMAIN-CONTAINING PROTEIN-RELATED"/>
    <property type="match status" value="1"/>
</dbReference>
<dbReference type="Gene3D" id="2.30.30.140">
    <property type="match status" value="1"/>
</dbReference>
<evidence type="ECO:0000256" key="3">
    <source>
        <dbReference type="SAM" id="Coils"/>
    </source>
</evidence>
<sequence>MAMARDQNSVPNSPSGFEIDGGASMSQQTSDSKLMGKPFPAGTEVEVRISSEGFHGSWYEAIVLSHYRVTFYSKRYSKYKVQYLEFLRDDGSGEKLVEHVHAKNVRPRAPRRFTSHGPSFSLPSNEGEDPNIKMHDLVEAFHNDGWWHGVISALRHPDTGLYTVTFPNSRDVFQFKSADIRTQSTFANGKWFRLLKVLQNTETYKEGDKVEVFWERDDYGPSFFPAQVEKVIHHSYYLVKYESPDARPNGNMTEILDPEYLRPAVDCMPLTNLFTVDSHVEVFHHGGWSPGVVSSGLSESNYAVTVKSKGESMTIQFHVSNMRLRLDWDGNKWSKWRSPSKGKKRKSVSPIEIIFSSVSLDESESPPDSATFPGKKMKKGREENLGSDDEAPDSKFSWVEPESSKSTSKPSRIMRAVRKVSQSSELLTKLKKCHSKISTSKRSSTCKRKIYGSATHEKQETVDNNPQAASEKQRDVNLSNESSSNVAQPNTYGGKEAAHVMIPPCEQNLSSNTNCAADFAGENSVGISPPGRTMGHMADSGGQCLLNTRDTVTDDVTENYGDQDKISSPRPSRLVPSVNQAAPLLLSENSVSTDPNCNSEFNKNTLVEHILVNPVAPDIVLPFEKTSPIWKSLETTLKVFSHIPQRPHFKTLESECKETREGTAIGMMVNYSNLAESIHSLSTHTEVTVFEEKFACLRSLEDNGFIVDPIRSRLQFLFEVKTNCSKSALKRVELDADLANKEEEYEDQLASANACEAKLADIRKRISELKEQENAVLEERAGILDLAAKHDHIISRIKDEIFSINMCDELASEVFGRIALERLY</sequence>
<evidence type="ECO:0000313" key="7">
    <source>
        <dbReference type="Proteomes" id="UP001140206"/>
    </source>
</evidence>
<evidence type="ECO:0000256" key="1">
    <source>
        <dbReference type="ARBA" id="ARBA00022448"/>
    </source>
</evidence>
<organism evidence="6 7">
    <name type="scientific">Rhynchospora pubera</name>
    <dbReference type="NCBI Taxonomy" id="906938"/>
    <lineage>
        <taxon>Eukaryota</taxon>
        <taxon>Viridiplantae</taxon>
        <taxon>Streptophyta</taxon>
        <taxon>Embryophyta</taxon>
        <taxon>Tracheophyta</taxon>
        <taxon>Spermatophyta</taxon>
        <taxon>Magnoliopsida</taxon>
        <taxon>Liliopsida</taxon>
        <taxon>Poales</taxon>
        <taxon>Cyperaceae</taxon>
        <taxon>Cyperoideae</taxon>
        <taxon>Rhynchosporeae</taxon>
        <taxon>Rhynchospora</taxon>
    </lineage>
</organism>
<evidence type="ECO:0000256" key="2">
    <source>
        <dbReference type="ARBA" id="ARBA00022604"/>
    </source>
</evidence>
<feature type="domain" description="Agenet" evidence="5">
    <location>
        <begin position="130"/>
        <end position="188"/>
    </location>
</feature>
<dbReference type="SMART" id="SM00743">
    <property type="entry name" value="Agenet"/>
    <property type="match status" value="4"/>
</dbReference>
<accession>A0AAV8GJT5</accession>
<dbReference type="Pfam" id="PF05266">
    <property type="entry name" value="DUF724"/>
    <property type="match status" value="1"/>
</dbReference>
<dbReference type="InterPro" id="IPR007930">
    <property type="entry name" value="DUF724"/>
</dbReference>
<feature type="compositionally biased region" description="Polar residues" evidence="4">
    <location>
        <begin position="462"/>
        <end position="491"/>
    </location>
</feature>
<reference evidence="6" key="1">
    <citation type="submission" date="2022-08" db="EMBL/GenBank/DDBJ databases">
        <authorList>
            <person name="Marques A."/>
        </authorList>
    </citation>
    <scope>NUCLEOTIDE SEQUENCE</scope>
    <source>
        <strain evidence="6">RhyPub2mFocal</strain>
        <tissue evidence="6">Leaves</tissue>
    </source>
</reference>
<feature type="compositionally biased region" description="Polar residues" evidence="4">
    <location>
        <begin position="1"/>
        <end position="15"/>
    </location>
</feature>
<dbReference type="EMBL" id="JAMFTS010000001">
    <property type="protein sequence ID" value="KAJ4804156.1"/>
    <property type="molecule type" value="Genomic_DNA"/>
</dbReference>
<evidence type="ECO:0000259" key="5">
    <source>
        <dbReference type="SMART" id="SM00743"/>
    </source>
</evidence>
<feature type="region of interest" description="Disordered" evidence="4">
    <location>
        <begin position="1"/>
        <end position="37"/>
    </location>
</feature>
<feature type="coiled-coil region" evidence="3">
    <location>
        <begin position="731"/>
        <end position="779"/>
    </location>
</feature>
<feature type="domain" description="Agenet" evidence="5">
    <location>
        <begin position="202"/>
        <end position="269"/>
    </location>
</feature>
<gene>
    <name evidence="6" type="ORF">LUZ62_016722</name>
</gene>
<keyword evidence="1" id="KW-0813">Transport</keyword>
<feature type="region of interest" description="Disordered" evidence="4">
    <location>
        <begin position="448"/>
        <end position="492"/>
    </location>
</feature>
<feature type="domain" description="Agenet" evidence="5">
    <location>
        <begin position="272"/>
        <end position="330"/>
    </location>
</feature>
<comment type="caution">
    <text evidence="6">The sequence shown here is derived from an EMBL/GenBank/DDBJ whole genome shotgun (WGS) entry which is preliminary data.</text>
</comment>
<feature type="domain" description="Agenet" evidence="5">
    <location>
        <begin position="37"/>
        <end position="113"/>
    </location>
</feature>
<dbReference type="Pfam" id="PF05641">
    <property type="entry name" value="Agenet"/>
    <property type="match status" value="2"/>
</dbReference>
<keyword evidence="3" id="KW-0175">Coiled coil</keyword>
<dbReference type="AlphaFoldDB" id="A0AAV8GJT5"/>
<evidence type="ECO:0000256" key="4">
    <source>
        <dbReference type="SAM" id="MobiDB-lite"/>
    </source>
</evidence>
<dbReference type="InterPro" id="IPR008395">
    <property type="entry name" value="Agenet-like_dom"/>
</dbReference>
<evidence type="ECO:0000313" key="6">
    <source>
        <dbReference type="EMBL" id="KAJ4804156.1"/>
    </source>
</evidence>
<dbReference type="PANTHER" id="PTHR31917:SF147">
    <property type="entry name" value="AGENET DOMAIN-CONTAINING PROTEIN"/>
    <property type="match status" value="1"/>
</dbReference>
<feature type="region of interest" description="Disordered" evidence="4">
    <location>
        <begin position="359"/>
        <end position="414"/>
    </location>
</feature>
<name>A0AAV8GJT5_9POAL</name>